<dbReference type="InterPro" id="IPR003226">
    <property type="entry name" value="MYG1_exonuclease"/>
</dbReference>
<reference evidence="3" key="2">
    <citation type="submission" date="2015-01" db="EMBL/GenBank/DDBJ databases">
        <title>Evolutionary Origins and Diversification of the Mycorrhizal Mutualists.</title>
        <authorList>
            <consortium name="DOE Joint Genome Institute"/>
            <consortium name="Mycorrhizal Genomics Consortium"/>
            <person name="Kohler A."/>
            <person name="Kuo A."/>
            <person name="Nagy L.G."/>
            <person name="Floudas D."/>
            <person name="Copeland A."/>
            <person name="Barry K.W."/>
            <person name="Cichocki N."/>
            <person name="Veneault-Fourrey C."/>
            <person name="LaButti K."/>
            <person name="Lindquist E.A."/>
            <person name="Lipzen A."/>
            <person name="Lundell T."/>
            <person name="Morin E."/>
            <person name="Murat C."/>
            <person name="Riley R."/>
            <person name="Ohm R."/>
            <person name="Sun H."/>
            <person name="Tunlid A."/>
            <person name="Henrissat B."/>
            <person name="Grigoriev I.V."/>
            <person name="Hibbett D.S."/>
            <person name="Martin F."/>
        </authorList>
    </citation>
    <scope>NUCLEOTIDE SEQUENCE [LARGE SCALE GENOMIC DNA]</scope>
    <source>
        <strain evidence="3">MAFF 305830</strain>
    </source>
</reference>
<dbReference type="PANTHER" id="PTHR11215">
    <property type="entry name" value="METAL DEPENDENT HYDROLASE - RELATED"/>
    <property type="match status" value="1"/>
</dbReference>
<sequence length="337" mass="37798">MATTVNEPAAKRQKTDHNLVIGTHNGTFHCDEALAVWLLKRTKTYKNAEVTRTRDEAILATCNIVVDVGAKYEPENQRYDHHQRGFEEVFGHGFTTKLSSAGLVYKHFGQEIVSGLMGWPLTDARVQALWLKMYKEYIEAIDAIDNGISAYPSGVKPAYRMRTDISARVGYLNPRWNVHTTPQGMDELFVKASDLVGGEFHERLDYYGNAWLPAREIVLNALKDSASGDERVIVFHEFAPWKEHLFDLERDIGKEGVALYVLYPDESGKWRIQAVPESSESFQSRKALPEDWRGLRDDALSQLTGVPGCIFVHASGFIGGAQTEEAVQALARLALQA</sequence>
<dbReference type="AlphaFoldDB" id="A0A0C3BE11"/>
<evidence type="ECO:0000256" key="1">
    <source>
        <dbReference type="ARBA" id="ARBA00010105"/>
    </source>
</evidence>
<dbReference type="STRING" id="933852.A0A0C3BE11"/>
<dbReference type="PANTHER" id="PTHR11215:SF1">
    <property type="entry name" value="MYG1 EXONUCLEASE"/>
    <property type="match status" value="1"/>
</dbReference>
<dbReference type="GO" id="GO:0005737">
    <property type="term" value="C:cytoplasm"/>
    <property type="evidence" value="ECO:0007669"/>
    <property type="project" value="TreeGrafter"/>
</dbReference>
<keyword evidence="3" id="KW-1185">Reference proteome</keyword>
<dbReference type="HOGENOM" id="CLU_051576_0_0_1"/>
<evidence type="ECO:0000313" key="3">
    <source>
        <dbReference type="Proteomes" id="UP000054097"/>
    </source>
</evidence>
<evidence type="ECO:0000313" key="2">
    <source>
        <dbReference type="EMBL" id="KIM30379.1"/>
    </source>
</evidence>
<dbReference type="Pfam" id="PF03690">
    <property type="entry name" value="MYG1_exonuc"/>
    <property type="match status" value="1"/>
</dbReference>
<comment type="similarity">
    <text evidence="1">Belongs to the MYG1 family.</text>
</comment>
<dbReference type="EMBL" id="KN824284">
    <property type="protein sequence ID" value="KIM30379.1"/>
    <property type="molecule type" value="Genomic_DNA"/>
</dbReference>
<accession>A0A0C3BE11</accession>
<gene>
    <name evidence="2" type="ORF">M408DRAFT_327997</name>
</gene>
<dbReference type="OrthoDB" id="10265310at2759"/>
<organism evidence="2 3">
    <name type="scientific">Serendipita vermifera MAFF 305830</name>
    <dbReference type="NCBI Taxonomy" id="933852"/>
    <lineage>
        <taxon>Eukaryota</taxon>
        <taxon>Fungi</taxon>
        <taxon>Dikarya</taxon>
        <taxon>Basidiomycota</taxon>
        <taxon>Agaricomycotina</taxon>
        <taxon>Agaricomycetes</taxon>
        <taxon>Sebacinales</taxon>
        <taxon>Serendipitaceae</taxon>
        <taxon>Serendipita</taxon>
    </lineage>
</organism>
<proteinExistence type="inferred from homology"/>
<reference evidence="2 3" key="1">
    <citation type="submission" date="2014-04" db="EMBL/GenBank/DDBJ databases">
        <authorList>
            <consortium name="DOE Joint Genome Institute"/>
            <person name="Kuo A."/>
            <person name="Zuccaro A."/>
            <person name="Kohler A."/>
            <person name="Nagy L.G."/>
            <person name="Floudas D."/>
            <person name="Copeland A."/>
            <person name="Barry K.W."/>
            <person name="Cichocki N."/>
            <person name="Veneault-Fourrey C."/>
            <person name="LaButti K."/>
            <person name="Lindquist E.A."/>
            <person name="Lipzen A."/>
            <person name="Lundell T."/>
            <person name="Morin E."/>
            <person name="Murat C."/>
            <person name="Sun H."/>
            <person name="Tunlid A."/>
            <person name="Henrissat B."/>
            <person name="Grigoriev I.V."/>
            <person name="Hibbett D.S."/>
            <person name="Martin F."/>
            <person name="Nordberg H.P."/>
            <person name="Cantor M.N."/>
            <person name="Hua S.X."/>
        </authorList>
    </citation>
    <scope>NUCLEOTIDE SEQUENCE [LARGE SCALE GENOMIC DNA]</scope>
    <source>
        <strain evidence="2 3">MAFF 305830</strain>
    </source>
</reference>
<evidence type="ECO:0008006" key="4">
    <source>
        <dbReference type="Google" id="ProtNLM"/>
    </source>
</evidence>
<name>A0A0C3BE11_SERVB</name>
<dbReference type="GO" id="GO:0005634">
    <property type="term" value="C:nucleus"/>
    <property type="evidence" value="ECO:0007669"/>
    <property type="project" value="TreeGrafter"/>
</dbReference>
<protein>
    <recommendedName>
        <fullName evidence="4">Metal-dependent protein hydrolase</fullName>
    </recommendedName>
</protein>
<dbReference type="Proteomes" id="UP000054097">
    <property type="component" value="Unassembled WGS sequence"/>
</dbReference>